<evidence type="ECO:0000256" key="1">
    <source>
        <dbReference type="SAM" id="SignalP"/>
    </source>
</evidence>
<keyword evidence="3" id="KW-1185">Reference proteome</keyword>
<feature type="chain" id="PRO_5032734699" evidence="1">
    <location>
        <begin position="23"/>
        <end position="130"/>
    </location>
</feature>
<reference evidence="2 3" key="1">
    <citation type="submission" date="2019-05" db="EMBL/GenBank/DDBJ databases">
        <authorList>
            <person name="Lee S.D."/>
        </authorList>
    </citation>
    <scope>NUCLEOTIDE SEQUENCE [LARGE SCALE GENOMIC DNA]</scope>
    <source>
        <strain evidence="2 3">YC2-7</strain>
    </source>
</reference>
<feature type="signal peptide" evidence="1">
    <location>
        <begin position="1"/>
        <end position="22"/>
    </location>
</feature>
<dbReference type="RefSeq" id="WP_169584378.1">
    <property type="nucleotide sequence ID" value="NZ_VCQU01000001.1"/>
</dbReference>
<keyword evidence="1" id="KW-0732">Signal</keyword>
<reference evidence="2 3" key="2">
    <citation type="submission" date="2020-06" db="EMBL/GenBank/DDBJ databases">
        <title>Antribacter stalactiti gen. nov., sp. nov., a new member of the family Nacardiaceae isolated from a cave.</title>
        <authorList>
            <person name="Kim I.S."/>
        </authorList>
    </citation>
    <scope>NUCLEOTIDE SEQUENCE [LARGE SCALE GENOMIC DNA]</scope>
    <source>
        <strain evidence="2 3">YC2-7</strain>
    </source>
</reference>
<sequence length="130" mass="13036">MRTLFLLGAATAAMLLATPVSSAEVIRIDILPGLSGGGATPYGTNCSYTVTAVVPNPASSQQVTFVDSAGGFFRPTNPMTPTGMAATVSWTPTAPGWHTISASQSGTAPVSIDILVGNGLPVGSSCNVLP</sequence>
<comment type="caution">
    <text evidence="2">The sequence shown here is derived from an EMBL/GenBank/DDBJ whole genome shotgun (WGS) entry which is preliminary data.</text>
</comment>
<proteinExistence type="predicted"/>
<dbReference type="AlphaFoldDB" id="A0A848K8F2"/>
<protein>
    <submittedName>
        <fullName evidence="2">Uncharacterized protein</fullName>
    </submittedName>
</protein>
<evidence type="ECO:0000313" key="3">
    <source>
        <dbReference type="Proteomes" id="UP000535543"/>
    </source>
</evidence>
<dbReference type="Proteomes" id="UP000535543">
    <property type="component" value="Unassembled WGS sequence"/>
</dbReference>
<organism evidence="2 3">
    <name type="scientific">Antrihabitans stalactiti</name>
    <dbReference type="NCBI Taxonomy" id="2584121"/>
    <lineage>
        <taxon>Bacteria</taxon>
        <taxon>Bacillati</taxon>
        <taxon>Actinomycetota</taxon>
        <taxon>Actinomycetes</taxon>
        <taxon>Mycobacteriales</taxon>
        <taxon>Nocardiaceae</taxon>
        <taxon>Antrihabitans</taxon>
    </lineage>
</organism>
<name>A0A848K8F2_9NOCA</name>
<evidence type="ECO:0000313" key="2">
    <source>
        <dbReference type="EMBL" id="NMN93678.1"/>
    </source>
</evidence>
<accession>A0A848K8F2</accession>
<gene>
    <name evidence="2" type="ORF">FGL95_01325</name>
</gene>
<dbReference type="EMBL" id="VCQU01000001">
    <property type="protein sequence ID" value="NMN93678.1"/>
    <property type="molecule type" value="Genomic_DNA"/>
</dbReference>